<reference evidence="2" key="1">
    <citation type="submission" date="2013-01" db="EMBL/GenBank/DDBJ databases">
        <title>Draft Genome Sequence of a Mulberry Tree, Morus notabilis C.K. Schneid.</title>
        <authorList>
            <person name="He N."/>
            <person name="Zhao S."/>
        </authorList>
    </citation>
    <scope>NUCLEOTIDE SEQUENCE</scope>
</reference>
<protein>
    <submittedName>
        <fullName evidence="1">Uncharacterized protein</fullName>
    </submittedName>
</protein>
<evidence type="ECO:0000313" key="2">
    <source>
        <dbReference type="Proteomes" id="UP000030645"/>
    </source>
</evidence>
<proteinExistence type="predicted"/>
<accession>W9S0E0</accession>
<dbReference type="Proteomes" id="UP000030645">
    <property type="component" value="Unassembled WGS sequence"/>
</dbReference>
<organism evidence="1 2">
    <name type="scientific">Morus notabilis</name>
    <dbReference type="NCBI Taxonomy" id="981085"/>
    <lineage>
        <taxon>Eukaryota</taxon>
        <taxon>Viridiplantae</taxon>
        <taxon>Streptophyta</taxon>
        <taxon>Embryophyta</taxon>
        <taxon>Tracheophyta</taxon>
        <taxon>Spermatophyta</taxon>
        <taxon>Magnoliopsida</taxon>
        <taxon>eudicotyledons</taxon>
        <taxon>Gunneridae</taxon>
        <taxon>Pentapetalae</taxon>
        <taxon>rosids</taxon>
        <taxon>fabids</taxon>
        <taxon>Rosales</taxon>
        <taxon>Moraceae</taxon>
        <taxon>Moreae</taxon>
        <taxon>Morus</taxon>
    </lineage>
</organism>
<keyword evidence="2" id="KW-1185">Reference proteome</keyword>
<gene>
    <name evidence="1" type="ORF">L484_015701</name>
</gene>
<dbReference type="EMBL" id="KE345900">
    <property type="protein sequence ID" value="EXC20023.1"/>
    <property type="molecule type" value="Genomic_DNA"/>
</dbReference>
<dbReference type="AlphaFoldDB" id="W9S0E0"/>
<evidence type="ECO:0000313" key="1">
    <source>
        <dbReference type="EMBL" id="EXC20023.1"/>
    </source>
</evidence>
<sequence>MPTQANNHCMEVKETRFEQNHRNRSATATDKVECKNNSNDILAPHIHQQPSAPHSIYASITNGPLPSTTDHTCTTSVISRGKSLTTNQWRCQILILRRDCELETLAASQIEKRRVKRNNI</sequence>
<name>W9S0E0_9ROSA</name>